<evidence type="ECO:0000256" key="1">
    <source>
        <dbReference type="SAM" id="Phobius"/>
    </source>
</evidence>
<reference evidence="3 6" key="3">
    <citation type="journal article" date="2022" name="G3 (Bethesda)">
        <title>Whole-genome sequence and methylome profiling of the almond [Prunus dulcis (Mill.) D.A. Webb] cultivar 'Nonpareil'.</title>
        <authorList>
            <person name="D'Amico-Willman K.M."/>
            <person name="Ouma W.Z."/>
            <person name="Meulia T."/>
            <person name="Sideli G.M."/>
            <person name="Gradziel T.M."/>
            <person name="Fresnedo-Ramirez J."/>
        </authorList>
    </citation>
    <scope>NUCLEOTIDE SEQUENCE [LARGE SCALE GENOMIC DNA]</scope>
    <source>
        <strain evidence="3">Clone GOH B32 T37-40</strain>
    </source>
</reference>
<gene>
    <name evidence="4" type="ORF">ALMOND_2B028116</name>
    <name evidence="3" type="ORF">L3X38_043802</name>
</gene>
<keyword evidence="6" id="KW-1185">Reference proteome</keyword>
<dbReference type="InterPro" id="IPR044730">
    <property type="entry name" value="RNase_H-like_dom_plant"/>
</dbReference>
<dbReference type="InterPro" id="IPR036397">
    <property type="entry name" value="RNaseH_sf"/>
</dbReference>
<dbReference type="Pfam" id="PF13456">
    <property type="entry name" value="RVT_3"/>
    <property type="match status" value="1"/>
</dbReference>
<reference evidence="4" key="1">
    <citation type="submission" date="2019-07" db="EMBL/GenBank/DDBJ databases">
        <authorList>
            <person name="Alioto T."/>
            <person name="Alioto T."/>
            <person name="Gomez Garrido J."/>
        </authorList>
    </citation>
    <scope>NUCLEOTIDE SEQUENCE</scope>
</reference>
<organism evidence="4 5">
    <name type="scientific">Prunus dulcis</name>
    <name type="common">Almond</name>
    <name type="synonym">Amygdalus dulcis</name>
    <dbReference type="NCBI Taxonomy" id="3755"/>
    <lineage>
        <taxon>Eukaryota</taxon>
        <taxon>Viridiplantae</taxon>
        <taxon>Streptophyta</taxon>
        <taxon>Embryophyta</taxon>
        <taxon>Tracheophyta</taxon>
        <taxon>Spermatophyta</taxon>
        <taxon>Magnoliopsida</taxon>
        <taxon>eudicotyledons</taxon>
        <taxon>Gunneridae</taxon>
        <taxon>Pentapetalae</taxon>
        <taxon>rosids</taxon>
        <taxon>fabids</taxon>
        <taxon>Rosales</taxon>
        <taxon>Rosaceae</taxon>
        <taxon>Amygdaloideae</taxon>
        <taxon>Amygdaleae</taxon>
        <taxon>Prunus</taxon>
    </lineage>
</organism>
<keyword evidence="1" id="KW-0812">Transmembrane</keyword>
<dbReference type="GO" id="GO:0004523">
    <property type="term" value="F:RNA-DNA hybrid ribonuclease activity"/>
    <property type="evidence" value="ECO:0007669"/>
    <property type="project" value="InterPro"/>
</dbReference>
<dbReference type="CDD" id="cd06222">
    <property type="entry name" value="RNase_H_like"/>
    <property type="match status" value="1"/>
</dbReference>
<feature type="domain" description="RNase H type-1" evidence="2">
    <location>
        <begin position="70"/>
        <end position="146"/>
    </location>
</feature>
<evidence type="ECO:0000313" key="4">
    <source>
        <dbReference type="EMBL" id="VVA18185.1"/>
    </source>
</evidence>
<dbReference type="GO" id="GO:0003676">
    <property type="term" value="F:nucleic acid binding"/>
    <property type="evidence" value="ECO:0007669"/>
    <property type="project" value="InterPro"/>
</dbReference>
<dbReference type="PANTHER" id="PTHR47723">
    <property type="entry name" value="OS05G0353850 PROTEIN"/>
    <property type="match status" value="1"/>
</dbReference>
<dbReference type="PANTHER" id="PTHR47723:SF23">
    <property type="entry name" value="REVERSE TRANSCRIPTASE-LIKE PROTEIN"/>
    <property type="match status" value="1"/>
</dbReference>
<dbReference type="SUPFAM" id="SSF53098">
    <property type="entry name" value="Ribonuclease H-like"/>
    <property type="match status" value="1"/>
</dbReference>
<evidence type="ECO:0000313" key="5">
    <source>
        <dbReference type="Proteomes" id="UP000327085"/>
    </source>
</evidence>
<dbReference type="InterPro" id="IPR012337">
    <property type="entry name" value="RNaseH-like_sf"/>
</dbReference>
<dbReference type="InterPro" id="IPR002156">
    <property type="entry name" value="RNaseH_domain"/>
</dbReference>
<sequence>MFVDVPLFSLLFLLKLAISLVGYPLWIALLNPPGLDHLSKAILICWQIWEARNKMLFQDSHPHPASCFHTATTDGLDVAIDRGWGQIVVEGDSKLVINSVLKKVTSEWSIQQIIQDIWYLSSSTTSVRFQHMFKKANSTANAVAKLGYGLLSQVSGELRLPLSICSHFYFDFFGLSCFRGFVL</sequence>
<keyword evidence="1" id="KW-0472">Membrane</keyword>
<dbReference type="Proteomes" id="UP000327085">
    <property type="component" value="Chromosome 8"/>
</dbReference>
<proteinExistence type="predicted"/>
<dbReference type="EMBL" id="JAJFAZ020000008">
    <property type="protein sequence ID" value="KAI5314626.1"/>
    <property type="molecule type" value="Genomic_DNA"/>
</dbReference>
<name>A0A5E4ER39_PRUDU</name>
<dbReference type="InParanoid" id="A0A5E4ER39"/>
<feature type="transmembrane region" description="Helical" evidence="1">
    <location>
        <begin position="6"/>
        <end position="30"/>
    </location>
</feature>
<accession>A0A5E4ER39</accession>
<evidence type="ECO:0000313" key="3">
    <source>
        <dbReference type="EMBL" id="KAI5314626.1"/>
    </source>
</evidence>
<reference evidence="5" key="2">
    <citation type="journal article" date="2020" name="Plant J.">
        <title>Transposons played a major role in the diversification between the closely related almond and peach genomes: results from the almond genome sequence.</title>
        <authorList>
            <person name="Alioto T."/>
            <person name="Alexiou K.G."/>
            <person name="Bardil A."/>
            <person name="Barteri F."/>
            <person name="Castanera R."/>
            <person name="Cruz F."/>
            <person name="Dhingra A."/>
            <person name="Duval H."/>
            <person name="Fernandez I Marti A."/>
            <person name="Frias L."/>
            <person name="Galan B."/>
            <person name="Garcia J.L."/>
            <person name="Howad W."/>
            <person name="Gomez-Garrido J."/>
            <person name="Gut M."/>
            <person name="Julca I."/>
            <person name="Morata J."/>
            <person name="Puigdomenech P."/>
            <person name="Ribeca P."/>
            <person name="Rubio Cabetas M.J."/>
            <person name="Vlasova A."/>
            <person name="Wirthensohn M."/>
            <person name="Garcia-Mas J."/>
            <person name="Gabaldon T."/>
            <person name="Casacuberta J.M."/>
            <person name="Arus P."/>
        </authorList>
    </citation>
    <scope>NUCLEOTIDE SEQUENCE [LARGE SCALE GENOMIC DNA]</scope>
    <source>
        <strain evidence="5">cv. Texas</strain>
    </source>
</reference>
<protein>
    <submittedName>
        <fullName evidence="4">PREDICTED: PRUPE_7G010700</fullName>
    </submittedName>
</protein>
<evidence type="ECO:0000259" key="2">
    <source>
        <dbReference type="Pfam" id="PF13456"/>
    </source>
</evidence>
<dbReference type="Gene3D" id="3.30.420.10">
    <property type="entry name" value="Ribonuclease H-like superfamily/Ribonuclease H"/>
    <property type="match status" value="1"/>
</dbReference>
<dbReference type="InterPro" id="IPR053151">
    <property type="entry name" value="RNase_H-like"/>
</dbReference>
<dbReference type="Gramene" id="VVA18185">
    <property type="protein sequence ID" value="VVA18185"/>
    <property type="gene ID" value="Prudul26B028116"/>
</dbReference>
<dbReference type="AlphaFoldDB" id="A0A5E4ER39"/>
<evidence type="ECO:0000313" key="6">
    <source>
        <dbReference type="Proteomes" id="UP001054821"/>
    </source>
</evidence>
<dbReference type="Proteomes" id="UP001054821">
    <property type="component" value="Chromosome 8"/>
</dbReference>
<keyword evidence="1" id="KW-1133">Transmembrane helix</keyword>
<dbReference type="EMBL" id="CABIKO010000029">
    <property type="protein sequence ID" value="VVA18185.1"/>
    <property type="molecule type" value="Genomic_DNA"/>
</dbReference>